<evidence type="ECO:0000313" key="1">
    <source>
        <dbReference type="EMBL" id="KKN19704.1"/>
    </source>
</evidence>
<proteinExistence type="predicted"/>
<evidence type="ECO:0008006" key="2">
    <source>
        <dbReference type="Google" id="ProtNLM"/>
    </source>
</evidence>
<comment type="caution">
    <text evidence="1">The sequence shown here is derived from an EMBL/GenBank/DDBJ whole genome shotgun (WGS) entry which is preliminary data.</text>
</comment>
<organism evidence="1">
    <name type="scientific">marine sediment metagenome</name>
    <dbReference type="NCBI Taxonomy" id="412755"/>
    <lineage>
        <taxon>unclassified sequences</taxon>
        <taxon>metagenomes</taxon>
        <taxon>ecological metagenomes</taxon>
    </lineage>
</organism>
<sequence>MSPDFRDFLKDVRPLKLKEPLAETLGAFKREDVNLEYSFIDTVKMAGHACPTVTAAYLCCQEALARLYPDQIPVRGDITITIYGEADEGVYGVMGQVFSFLTGAAPATGFKGLGPKFKRKNLLVFRPKKIDPSAVCFEFKRLDNHNEVLIKFYPQRVPFSLEKTERLQELLEKVIWEAAKEKEKKEFQNLWMENVKLMLVEKKDIQKWLKLEERRI</sequence>
<protein>
    <recommendedName>
        <fullName evidence="2">Formylmethanofuran dehydrogenase subunit E domain-containing protein</fullName>
    </recommendedName>
</protein>
<gene>
    <name evidence="1" type="ORF">LCGC14_0943030</name>
</gene>
<dbReference type="AlphaFoldDB" id="A0A0F9NP59"/>
<name>A0A0F9NP59_9ZZZZ</name>
<accession>A0A0F9NP59</accession>
<dbReference type="EMBL" id="LAZR01003309">
    <property type="protein sequence ID" value="KKN19704.1"/>
    <property type="molecule type" value="Genomic_DNA"/>
</dbReference>
<reference evidence="1" key="1">
    <citation type="journal article" date="2015" name="Nature">
        <title>Complex archaea that bridge the gap between prokaryotes and eukaryotes.</title>
        <authorList>
            <person name="Spang A."/>
            <person name="Saw J.H."/>
            <person name="Jorgensen S.L."/>
            <person name="Zaremba-Niedzwiedzka K."/>
            <person name="Martijn J."/>
            <person name="Lind A.E."/>
            <person name="van Eijk R."/>
            <person name="Schleper C."/>
            <person name="Guy L."/>
            <person name="Ettema T.J."/>
        </authorList>
    </citation>
    <scope>NUCLEOTIDE SEQUENCE</scope>
</reference>